<sequence length="357" mass="39541">MTRKQSKKPTKKKGQGVTHSAHGEDEFSDTELQDLQKGAGVVSKKLVKQISKTDGEESLVEKTSRPVHKSAKRKEPSKPPQPPSESDGDEPKMDPYINAAQSTPLTKRSRATRKPPKEKHFSPRDVPVQISENLMLTEDDEQSEKPPRSGVSKAYDLLLAKYEELRTMRLTDAEGQFQAYRKSVEERFAATDVLIETLKGQLEEARASPSSSSSSSQINTAPSSDSDISLMEAQLVEANARARTPGKQRPSGAPDGPILRDLGEVVGLFEELTGLEVTRSQSPEGSHFDCVQTGKNGVLSFRLTRPTEDPTLFDYTPDLDAKRDAKLLETLPGYLQDEIRFQRRLVVYTTLQCSSGR</sequence>
<feature type="compositionally biased region" description="Basic residues" evidence="1">
    <location>
        <begin position="107"/>
        <end position="117"/>
    </location>
</feature>
<dbReference type="GO" id="GO:0045144">
    <property type="term" value="P:meiotic sister chromatid segregation"/>
    <property type="evidence" value="ECO:0007669"/>
    <property type="project" value="TreeGrafter"/>
</dbReference>
<feature type="region of interest" description="Disordered" evidence="1">
    <location>
        <begin position="204"/>
        <end position="227"/>
    </location>
</feature>
<feature type="region of interest" description="Disordered" evidence="1">
    <location>
        <begin position="1"/>
        <end position="32"/>
    </location>
</feature>
<gene>
    <name evidence="3" type="ORF">BJ684DRAFT_21132</name>
</gene>
<dbReference type="CDD" id="cd23787">
    <property type="entry name" value="RWD_CSM1"/>
    <property type="match status" value="1"/>
</dbReference>
<evidence type="ECO:0000256" key="1">
    <source>
        <dbReference type="SAM" id="MobiDB-lite"/>
    </source>
</evidence>
<dbReference type="Pfam" id="PF12539">
    <property type="entry name" value="Csm1"/>
    <property type="match status" value="1"/>
</dbReference>
<feature type="domain" description="Monopolin complex subunit Csm1/Pcs1 C-terminal" evidence="2">
    <location>
        <begin position="268"/>
        <end position="343"/>
    </location>
</feature>
<dbReference type="GO" id="GO:0051315">
    <property type="term" value="P:attachment of mitotic spindle microtubules to kinetochore"/>
    <property type="evidence" value="ECO:0007669"/>
    <property type="project" value="TreeGrafter"/>
</dbReference>
<evidence type="ECO:0000313" key="3">
    <source>
        <dbReference type="EMBL" id="RKP12321.1"/>
    </source>
</evidence>
<keyword evidence="4" id="KW-1185">Reference proteome</keyword>
<feature type="compositionally biased region" description="Polar residues" evidence="1">
    <location>
        <begin position="217"/>
        <end position="227"/>
    </location>
</feature>
<dbReference type="EMBL" id="KZ988381">
    <property type="protein sequence ID" value="RKP12321.1"/>
    <property type="molecule type" value="Genomic_DNA"/>
</dbReference>
<dbReference type="GO" id="GO:0033551">
    <property type="term" value="C:monopolin complex"/>
    <property type="evidence" value="ECO:0007669"/>
    <property type="project" value="InterPro"/>
</dbReference>
<organism evidence="3 4">
    <name type="scientific">Piptocephalis cylindrospora</name>
    <dbReference type="NCBI Taxonomy" id="1907219"/>
    <lineage>
        <taxon>Eukaryota</taxon>
        <taxon>Fungi</taxon>
        <taxon>Fungi incertae sedis</taxon>
        <taxon>Zoopagomycota</taxon>
        <taxon>Zoopagomycotina</taxon>
        <taxon>Zoopagomycetes</taxon>
        <taxon>Zoopagales</taxon>
        <taxon>Piptocephalidaceae</taxon>
        <taxon>Piptocephalis</taxon>
    </lineage>
</organism>
<dbReference type="InterPro" id="IPR020981">
    <property type="entry name" value="Csm1/Pcs1_C"/>
</dbReference>
<feature type="region of interest" description="Disordered" evidence="1">
    <location>
        <begin position="239"/>
        <end position="258"/>
    </location>
</feature>
<name>A0A4P9Y2N2_9FUNG</name>
<protein>
    <submittedName>
        <fullName evidence="3">Chromosome segregation protein Csm1/Pcs1-domain-containing protein</fullName>
    </submittedName>
</protein>
<feature type="region of interest" description="Disordered" evidence="1">
    <location>
        <begin position="49"/>
        <end position="152"/>
    </location>
</feature>
<dbReference type="GO" id="GO:0005730">
    <property type="term" value="C:nucleolus"/>
    <property type="evidence" value="ECO:0007669"/>
    <property type="project" value="TreeGrafter"/>
</dbReference>
<dbReference type="AlphaFoldDB" id="A0A4P9Y2N2"/>
<proteinExistence type="predicted"/>
<dbReference type="InterPro" id="IPR040349">
    <property type="entry name" value="Csm1/Pcs1"/>
</dbReference>
<dbReference type="Proteomes" id="UP000267251">
    <property type="component" value="Unassembled WGS sequence"/>
</dbReference>
<dbReference type="PANTHER" id="PTHR28006:SF1">
    <property type="entry name" value="MONOPOLIN COMPLEX SUBUNIT CSM1"/>
    <property type="match status" value="1"/>
</dbReference>
<feature type="compositionally biased region" description="Basic and acidic residues" evidence="1">
    <location>
        <begin position="51"/>
        <end position="64"/>
    </location>
</feature>
<evidence type="ECO:0000259" key="2">
    <source>
        <dbReference type="Pfam" id="PF12539"/>
    </source>
</evidence>
<reference evidence="4" key="1">
    <citation type="journal article" date="2018" name="Nat. Microbiol.">
        <title>Leveraging single-cell genomics to expand the fungal tree of life.</title>
        <authorList>
            <person name="Ahrendt S.R."/>
            <person name="Quandt C.A."/>
            <person name="Ciobanu D."/>
            <person name="Clum A."/>
            <person name="Salamov A."/>
            <person name="Andreopoulos B."/>
            <person name="Cheng J.F."/>
            <person name="Woyke T."/>
            <person name="Pelin A."/>
            <person name="Henrissat B."/>
            <person name="Reynolds N.K."/>
            <person name="Benny G.L."/>
            <person name="Smith M.E."/>
            <person name="James T.Y."/>
            <person name="Grigoriev I.V."/>
        </authorList>
    </citation>
    <scope>NUCLEOTIDE SEQUENCE [LARGE SCALE GENOMIC DNA]</scope>
</reference>
<dbReference type="GO" id="GO:1990644">
    <property type="term" value="F:microtubule site clamp"/>
    <property type="evidence" value="ECO:0007669"/>
    <property type="project" value="TreeGrafter"/>
</dbReference>
<dbReference type="OrthoDB" id="2431049at2759"/>
<accession>A0A4P9Y2N2</accession>
<dbReference type="PANTHER" id="PTHR28006">
    <property type="entry name" value="MONOPOLIN COMPLEX SUBUNIT CSM1"/>
    <property type="match status" value="1"/>
</dbReference>
<dbReference type="InterPro" id="IPR038608">
    <property type="entry name" value="Csm1/Pcs1_C_sf"/>
</dbReference>
<feature type="compositionally biased region" description="Basic residues" evidence="1">
    <location>
        <begin position="1"/>
        <end position="14"/>
    </location>
</feature>
<evidence type="ECO:0000313" key="4">
    <source>
        <dbReference type="Proteomes" id="UP000267251"/>
    </source>
</evidence>
<dbReference type="Gene3D" id="3.90.1150.80">
    <property type="match status" value="1"/>
</dbReference>
<dbReference type="GO" id="GO:0034506">
    <property type="term" value="C:chromosome, centromeric core domain"/>
    <property type="evidence" value="ECO:0007669"/>
    <property type="project" value="TreeGrafter"/>
</dbReference>
<dbReference type="GO" id="GO:0072686">
    <property type="term" value="C:mitotic spindle"/>
    <property type="evidence" value="ECO:0007669"/>
    <property type="project" value="TreeGrafter"/>
</dbReference>